<feature type="transmembrane region" description="Helical" evidence="1">
    <location>
        <begin position="41"/>
        <end position="61"/>
    </location>
</feature>
<dbReference type="Proteomes" id="UP000619041">
    <property type="component" value="Unassembled WGS sequence"/>
</dbReference>
<evidence type="ECO:0000313" key="2">
    <source>
        <dbReference type="EMBL" id="GGD96562.1"/>
    </source>
</evidence>
<protein>
    <recommendedName>
        <fullName evidence="4">Transmembrane protein</fullName>
    </recommendedName>
</protein>
<keyword evidence="1" id="KW-1133">Transmembrane helix</keyword>
<organism evidence="2 3">
    <name type="scientific">Tsuneonella deserti</name>
    <dbReference type="NCBI Taxonomy" id="2035528"/>
    <lineage>
        <taxon>Bacteria</taxon>
        <taxon>Pseudomonadati</taxon>
        <taxon>Pseudomonadota</taxon>
        <taxon>Alphaproteobacteria</taxon>
        <taxon>Sphingomonadales</taxon>
        <taxon>Erythrobacteraceae</taxon>
        <taxon>Tsuneonella</taxon>
    </lineage>
</organism>
<dbReference type="EMBL" id="BMKL01000001">
    <property type="protein sequence ID" value="GGD96562.1"/>
    <property type="molecule type" value="Genomic_DNA"/>
</dbReference>
<feature type="transmembrane region" description="Helical" evidence="1">
    <location>
        <begin position="73"/>
        <end position="95"/>
    </location>
</feature>
<evidence type="ECO:0000313" key="3">
    <source>
        <dbReference type="Proteomes" id="UP000619041"/>
    </source>
</evidence>
<reference evidence="3" key="1">
    <citation type="journal article" date="2019" name="Int. J. Syst. Evol. Microbiol.">
        <title>The Global Catalogue of Microorganisms (GCM) 10K type strain sequencing project: providing services to taxonomists for standard genome sequencing and annotation.</title>
        <authorList>
            <consortium name="The Broad Institute Genomics Platform"/>
            <consortium name="The Broad Institute Genome Sequencing Center for Infectious Disease"/>
            <person name="Wu L."/>
            <person name="Ma J."/>
        </authorList>
    </citation>
    <scope>NUCLEOTIDE SEQUENCE [LARGE SCALE GENOMIC DNA]</scope>
    <source>
        <strain evidence="3">CGMCC 1.15959</strain>
    </source>
</reference>
<gene>
    <name evidence="2" type="ORF">GCM10011515_15530</name>
</gene>
<accession>A0ABQ1S6H5</accession>
<comment type="caution">
    <text evidence="2">The sequence shown here is derived from an EMBL/GenBank/DDBJ whole genome shotgun (WGS) entry which is preliminary data.</text>
</comment>
<feature type="transmembrane region" description="Helical" evidence="1">
    <location>
        <begin position="12"/>
        <end position="35"/>
    </location>
</feature>
<proteinExistence type="predicted"/>
<keyword evidence="3" id="KW-1185">Reference proteome</keyword>
<name>A0ABQ1S6H5_9SPHN</name>
<evidence type="ECO:0008006" key="4">
    <source>
        <dbReference type="Google" id="ProtNLM"/>
    </source>
</evidence>
<keyword evidence="1" id="KW-0812">Transmembrane</keyword>
<keyword evidence="1" id="KW-0472">Membrane</keyword>
<dbReference type="RefSeq" id="WP_188644619.1">
    <property type="nucleotide sequence ID" value="NZ_BMKL01000001.1"/>
</dbReference>
<evidence type="ECO:0000256" key="1">
    <source>
        <dbReference type="SAM" id="Phobius"/>
    </source>
</evidence>
<sequence length="99" mass="10124">MAAIGMERDRTLTMLGSLSSIGAAVAGVGVGILFASELAPVAWPALAIGVIVHLYGMVGGVRVRGRHGYRPGSLETAGFWACWAIVAGLLVYAAIELAA</sequence>